<keyword evidence="5 6" id="KW-0472">Membrane</keyword>
<dbReference type="InterPro" id="IPR020846">
    <property type="entry name" value="MFS_dom"/>
</dbReference>
<protein>
    <submittedName>
        <fullName evidence="8">MFS transporter</fullName>
    </submittedName>
</protein>
<dbReference type="EMBL" id="CP036164">
    <property type="protein sequence ID" value="QBF47494.1"/>
    <property type="molecule type" value="Genomic_DNA"/>
</dbReference>
<evidence type="ECO:0000256" key="4">
    <source>
        <dbReference type="ARBA" id="ARBA00022989"/>
    </source>
</evidence>
<accession>A0A4P6MUS8</accession>
<evidence type="ECO:0000313" key="8">
    <source>
        <dbReference type="EMBL" id="QBF47494.1"/>
    </source>
</evidence>
<dbReference type="RefSeq" id="WP_130630681.1">
    <property type="nucleotide sequence ID" value="NZ_CP036164.1"/>
</dbReference>
<reference evidence="8 9" key="1">
    <citation type="submission" date="2019-02" db="EMBL/GenBank/DDBJ databases">
        <title>Genomic data mining of an Antarctic deep-sea actinobacterium, Janibacterlimosus P3-3-X1.</title>
        <authorList>
            <person name="Liao L."/>
            <person name="Chen B."/>
        </authorList>
    </citation>
    <scope>NUCLEOTIDE SEQUENCE [LARGE SCALE GENOMIC DNA]</scope>
    <source>
        <strain evidence="8 9">P3-3-X1</strain>
    </source>
</reference>
<dbReference type="Gene3D" id="1.20.1250.20">
    <property type="entry name" value="MFS general substrate transporter like domains"/>
    <property type="match status" value="1"/>
</dbReference>
<proteinExistence type="predicted"/>
<feature type="domain" description="Major facilitator superfamily (MFS) profile" evidence="7">
    <location>
        <begin position="18"/>
        <end position="468"/>
    </location>
</feature>
<dbReference type="KEGG" id="jli:EXU32_15290"/>
<keyword evidence="3 6" id="KW-0812">Transmembrane</keyword>
<feature type="transmembrane region" description="Helical" evidence="6">
    <location>
        <begin position="54"/>
        <end position="72"/>
    </location>
</feature>
<feature type="transmembrane region" description="Helical" evidence="6">
    <location>
        <begin position="341"/>
        <end position="361"/>
    </location>
</feature>
<feature type="transmembrane region" description="Helical" evidence="6">
    <location>
        <begin position="271"/>
        <end position="292"/>
    </location>
</feature>
<feature type="transmembrane region" description="Helical" evidence="6">
    <location>
        <begin position="312"/>
        <end position="329"/>
    </location>
</feature>
<dbReference type="OrthoDB" id="4484751at2"/>
<dbReference type="SUPFAM" id="SSF103473">
    <property type="entry name" value="MFS general substrate transporter"/>
    <property type="match status" value="1"/>
</dbReference>
<feature type="transmembrane region" description="Helical" evidence="6">
    <location>
        <begin position="169"/>
        <end position="192"/>
    </location>
</feature>
<dbReference type="GO" id="GO:0005886">
    <property type="term" value="C:plasma membrane"/>
    <property type="evidence" value="ECO:0007669"/>
    <property type="project" value="UniProtKB-SubCell"/>
</dbReference>
<dbReference type="Pfam" id="PF07690">
    <property type="entry name" value="MFS_1"/>
    <property type="match status" value="1"/>
</dbReference>
<dbReference type="PROSITE" id="PS50850">
    <property type="entry name" value="MFS"/>
    <property type="match status" value="1"/>
</dbReference>
<keyword evidence="4 6" id="KW-1133">Transmembrane helix</keyword>
<comment type="subcellular location">
    <subcellularLocation>
        <location evidence="1">Cell membrane</location>
        <topology evidence="1">Multi-pass membrane protein</topology>
    </subcellularLocation>
</comment>
<organism evidence="8 9">
    <name type="scientific">Janibacter limosus</name>
    <dbReference type="NCBI Taxonomy" id="53458"/>
    <lineage>
        <taxon>Bacteria</taxon>
        <taxon>Bacillati</taxon>
        <taxon>Actinomycetota</taxon>
        <taxon>Actinomycetes</taxon>
        <taxon>Micrococcales</taxon>
        <taxon>Intrasporangiaceae</taxon>
        <taxon>Janibacter</taxon>
    </lineage>
</organism>
<feature type="transmembrane region" description="Helical" evidence="6">
    <location>
        <begin position="441"/>
        <end position="463"/>
    </location>
</feature>
<evidence type="ECO:0000256" key="6">
    <source>
        <dbReference type="SAM" id="Phobius"/>
    </source>
</evidence>
<dbReference type="InterPro" id="IPR011701">
    <property type="entry name" value="MFS"/>
</dbReference>
<feature type="transmembrane region" description="Helical" evidence="6">
    <location>
        <begin position="204"/>
        <end position="222"/>
    </location>
</feature>
<dbReference type="AlphaFoldDB" id="A0A4P6MUS8"/>
<keyword evidence="2" id="KW-0813">Transport</keyword>
<feature type="transmembrane region" description="Helical" evidence="6">
    <location>
        <begin position="141"/>
        <end position="163"/>
    </location>
</feature>
<sequence>MPPSSPAVVPARFSPNAIIAALCLGSLSGALMQSLVIPIQGELPRLLGTAAANASWAVTATLLAAAITMPVTGRLADMFGKKKVLVASAALLVLGSVIAALSSGLAPFLVGRALQGMAMGYIPVAISLVREIAPVEKRAGAVAVVSATMGVGGAVGLPLSAWIAEDFSWHGLFWFSAILALIVLVTTAVVVPAVHDAHPSHIDVPGIIGLAVGLSAVLVGVSKGSEWGWGSGRTTGSIAGGLVVLLVWGWYQLRHDDPIVDLRTTVRRPVLFTNIAALLIGFGMMAQMIVVPQLLEMPETTGYGLGQSILEAGLWMAPGGLMMMLFAPVSSRLINTIGAKFTLAIGAVVISAGYVVALGLMSAPWQLMVATLVASAGVGIGYAAMPTLILDNVPEHEAGASVGVNGLMRSVGTTIAGAVMAAILTSRTISLGGHVIPDQSAFQICFLVGAGATLVGALVCLLIPRQRTQQTDPDPEPAVVSA</sequence>
<evidence type="ECO:0000256" key="3">
    <source>
        <dbReference type="ARBA" id="ARBA00022692"/>
    </source>
</evidence>
<dbReference type="GO" id="GO:0022857">
    <property type="term" value="F:transmembrane transporter activity"/>
    <property type="evidence" value="ECO:0007669"/>
    <property type="project" value="InterPro"/>
</dbReference>
<dbReference type="Gene3D" id="1.20.1720.10">
    <property type="entry name" value="Multidrug resistance protein D"/>
    <property type="match status" value="1"/>
</dbReference>
<keyword evidence="9" id="KW-1185">Reference proteome</keyword>
<evidence type="ECO:0000256" key="5">
    <source>
        <dbReference type="ARBA" id="ARBA00023136"/>
    </source>
</evidence>
<dbReference type="PANTHER" id="PTHR42718:SF9">
    <property type="entry name" value="MAJOR FACILITATOR SUPERFAMILY MULTIDRUG TRANSPORTER MFSC"/>
    <property type="match status" value="1"/>
</dbReference>
<dbReference type="PANTHER" id="PTHR42718">
    <property type="entry name" value="MAJOR FACILITATOR SUPERFAMILY MULTIDRUG TRANSPORTER MFSC"/>
    <property type="match status" value="1"/>
</dbReference>
<name>A0A4P6MUS8_9MICO</name>
<dbReference type="CDD" id="cd17504">
    <property type="entry name" value="MFS_MMR_MDR_like"/>
    <property type="match status" value="1"/>
</dbReference>
<feature type="transmembrane region" description="Helical" evidence="6">
    <location>
        <begin position="367"/>
        <end position="390"/>
    </location>
</feature>
<feature type="transmembrane region" description="Helical" evidence="6">
    <location>
        <begin position="84"/>
        <end position="103"/>
    </location>
</feature>
<evidence type="ECO:0000313" key="9">
    <source>
        <dbReference type="Proteomes" id="UP000290408"/>
    </source>
</evidence>
<feature type="transmembrane region" description="Helical" evidence="6">
    <location>
        <begin position="234"/>
        <end position="251"/>
    </location>
</feature>
<dbReference type="InterPro" id="IPR036259">
    <property type="entry name" value="MFS_trans_sf"/>
</dbReference>
<evidence type="ECO:0000259" key="7">
    <source>
        <dbReference type="PROSITE" id="PS50850"/>
    </source>
</evidence>
<dbReference type="Proteomes" id="UP000290408">
    <property type="component" value="Chromosome"/>
</dbReference>
<dbReference type="STRING" id="1216970.GCA_001570985_00683"/>
<evidence type="ECO:0000256" key="2">
    <source>
        <dbReference type="ARBA" id="ARBA00022448"/>
    </source>
</evidence>
<feature type="transmembrane region" description="Helical" evidence="6">
    <location>
        <begin position="411"/>
        <end position="429"/>
    </location>
</feature>
<gene>
    <name evidence="8" type="ORF">EXU32_15290</name>
</gene>
<evidence type="ECO:0000256" key="1">
    <source>
        <dbReference type="ARBA" id="ARBA00004651"/>
    </source>
</evidence>